<feature type="compositionally biased region" description="Polar residues" evidence="8">
    <location>
        <begin position="610"/>
        <end position="622"/>
    </location>
</feature>
<evidence type="ECO:0000256" key="2">
    <source>
        <dbReference type="ARBA" id="ARBA00022723"/>
    </source>
</evidence>
<accession>A0A669BKT6</accession>
<dbReference type="Pfam" id="PF16602">
    <property type="entry name" value="USP19_linker"/>
    <property type="match status" value="1"/>
</dbReference>
<feature type="region of interest" description="Disordered" evidence="8">
    <location>
        <begin position="902"/>
        <end position="930"/>
    </location>
</feature>
<dbReference type="InterPro" id="IPR007052">
    <property type="entry name" value="CS_dom"/>
</dbReference>
<protein>
    <recommendedName>
        <fullName evidence="7">Ubiquitin carboxyl-terminal hydrolase</fullName>
        <ecNumber evidence="7">3.4.19.12</ecNumber>
    </recommendedName>
</protein>
<feature type="region of interest" description="Disordered" evidence="8">
    <location>
        <begin position="610"/>
        <end position="642"/>
    </location>
</feature>
<dbReference type="GO" id="GO:0006508">
    <property type="term" value="P:proteolysis"/>
    <property type="evidence" value="ECO:0007669"/>
    <property type="project" value="UniProtKB-KW"/>
</dbReference>
<dbReference type="PROSITE" id="PS00973">
    <property type="entry name" value="USP_2"/>
    <property type="match status" value="1"/>
</dbReference>
<dbReference type="PROSITE" id="PS00972">
    <property type="entry name" value="USP_1"/>
    <property type="match status" value="1"/>
</dbReference>
<keyword evidence="13" id="KW-1185">Reference proteome</keyword>
<keyword evidence="7" id="KW-0645">Protease</keyword>
<feature type="domain" description="MYND-type" evidence="10">
    <location>
        <begin position="523"/>
        <end position="565"/>
    </location>
</feature>
<dbReference type="AlphaFoldDB" id="A0A669BKT6"/>
<feature type="domain" description="USP" evidence="9">
    <location>
        <begin position="229"/>
        <end position="896"/>
    </location>
</feature>
<dbReference type="CDD" id="cd02674">
    <property type="entry name" value="Peptidase_C19R"/>
    <property type="match status" value="1"/>
</dbReference>
<keyword evidence="3 6" id="KW-0863">Zinc-finger</keyword>
<dbReference type="SUPFAM" id="SSF144232">
    <property type="entry name" value="HIT/MYND zinc finger-like"/>
    <property type="match status" value="1"/>
</dbReference>
<dbReference type="SUPFAM" id="SSF54001">
    <property type="entry name" value="Cysteine proteinases"/>
    <property type="match status" value="1"/>
</dbReference>
<dbReference type="Pfam" id="PF01753">
    <property type="entry name" value="zf-MYND"/>
    <property type="match status" value="1"/>
</dbReference>
<dbReference type="PROSITE" id="PS51203">
    <property type="entry name" value="CS"/>
    <property type="match status" value="1"/>
</dbReference>
<proteinExistence type="inferred from homology"/>
<evidence type="ECO:0000256" key="7">
    <source>
        <dbReference type="RuleBase" id="RU366025"/>
    </source>
</evidence>
<dbReference type="InterPro" id="IPR050185">
    <property type="entry name" value="Ub_carboxyl-term_hydrolase"/>
</dbReference>
<sequence length="930" mass="104934">MVPSQHRNQMHKPPQITSFYLMVVNVYLKGICRDTARVIFREQDFTLIFQTSDVSFLRLHSDCGPNTVFKWQVKLRNLIQPELCSYAFTPSRLDITLKKRHSQRWGGLEAQATQGAVGGAKVAVPSSPACMEKSQPGSSQHNLPAKEEPPRVGEEKPKTPKASTRVEDGGLDSVAPRTVSEHVAITKPEPTVTMPKPTCMVQPMTHAPPASSERHEEEEEKKVCLPGFTGLVNLGNTCFMNSVIQSLSNTRELRDYFHDRAFEAEINCTNPLGTGGRLAISFAVLLRALWKGTHHAFQPSKLKAIVASKASQFTGYAQHDAQEFMAFLLDGLHEDLNRIQNKPYTETVDSDGRLDEVVAEEAWQRHKMRNDSFIVDLFQGQFKSKLVCPTCSKVSITFDPFLYLPVPLPQKQKVLSVFYFAKEPHKKPIKFLVSVSKESSSTAEVLESISRSVRVKPENLRLAEVGKNRFQRMFLPTHSLDTVSSSDMLFCFEVLSKDLAKERVVLLKVQQKLQVPNIPISKCAACLKPPVSEEDKLKRCTRCYRVGYCNQVCQRTHWPNHKSLCRPNTENVGLPFLVSVPESRLSYSRLVQLLEGYSRFSVNVFQPPFQSGRTSPETSQSRVDLPPVPAGSPDLEDEAVGGSSTVGAGNLELETAVAGYQHPCESASGHASQFYIALLDANNKEQRLDERDIPDDATLELVWKNNERLKEYVLVSSKELEYEEDPGSLSETARAGHFTLEQCLNLFTKPEVLAPEEAWYCPKCQQHREASKQLLLWRLPNVLIIQLKRFSFRSFIWRDKINDMVDFPVRNLDLSKFCIGQKDEMQQPPIYDLYAVINHYGGMIGGHYTAYARLPSDKNSQRSDVGWRLFDDSTVTMVDESQVVTRYAYVLFYRRRNSPVERPPRFLRPVGAESPTAAGATASQVREPQQ</sequence>
<reference evidence="13" key="1">
    <citation type="submission" date="2012-01" db="EMBL/GenBank/DDBJ databases">
        <title>The Genome Sequence of Oreochromis niloticus (Nile Tilapia).</title>
        <authorList>
            <consortium name="Broad Institute Genome Assembly Team"/>
            <consortium name="Broad Institute Sequencing Platform"/>
            <person name="Di Palma F."/>
            <person name="Johnson J."/>
            <person name="Lander E.S."/>
            <person name="Lindblad-Toh K."/>
        </authorList>
    </citation>
    <scope>NUCLEOTIDE SEQUENCE [LARGE SCALE GENOMIC DNA]</scope>
</reference>
<keyword evidence="4 7" id="KW-0378">Hydrolase</keyword>
<dbReference type="GO" id="GO:0008270">
    <property type="term" value="F:zinc ion binding"/>
    <property type="evidence" value="ECO:0007669"/>
    <property type="project" value="UniProtKB-KW"/>
</dbReference>
<keyword evidence="5" id="KW-0862">Zinc</keyword>
<feature type="compositionally biased region" description="Basic and acidic residues" evidence="8">
    <location>
        <begin position="144"/>
        <end position="168"/>
    </location>
</feature>
<dbReference type="Ensembl" id="ENSONIT00000054559.1">
    <property type="protein sequence ID" value="ENSONIP00000035149.1"/>
    <property type="gene ID" value="ENSONIG00000001579.2"/>
</dbReference>
<dbReference type="InterPro" id="IPR028889">
    <property type="entry name" value="USP"/>
</dbReference>
<feature type="domain" description="CS" evidence="11">
    <location>
        <begin position="6"/>
        <end position="109"/>
    </location>
</feature>
<dbReference type="GO" id="GO:0016579">
    <property type="term" value="P:protein deubiquitination"/>
    <property type="evidence" value="ECO:0007669"/>
    <property type="project" value="InterPro"/>
</dbReference>
<dbReference type="EC" id="3.4.19.12" evidence="7"/>
<dbReference type="Proteomes" id="UP000005207">
    <property type="component" value="Linkage group LG20"/>
</dbReference>
<dbReference type="InterPro" id="IPR038765">
    <property type="entry name" value="Papain-like_cys_pep_sf"/>
</dbReference>
<keyword evidence="2" id="KW-0479">Metal-binding</keyword>
<dbReference type="PROSITE" id="PS01360">
    <property type="entry name" value="ZF_MYND_1"/>
    <property type="match status" value="1"/>
</dbReference>
<keyword evidence="7" id="KW-0833">Ubl conjugation pathway</keyword>
<evidence type="ECO:0000256" key="6">
    <source>
        <dbReference type="PROSITE-ProRule" id="PRU00134"/>
    </source>
</evidence>
<organism evidence="12 13">
    <name type="scientific">Oreochromis niloticus</name>
    <name type="common">Nile tilapia</name>
    <name type="synonym">Tilapia nilotica</name>
    <dbReference type="NCBI Taxonomy" id="8128"/>
    <lineage>
        <taxon>Eukaryota</taxon>
        <taxon>Metazoa</taxon>
        <taxon>Chordata</taxon>
        <taxon>Craniata</taxon>
        <taxon>Vertebrata</taxon>
        <taxon>Euteleostomi</taxon>
        <taxon>Actinopterygii</taxon>
        <taxon>Neopterygii</taxon>
        <taxon>Teleostei</taxon>
        <taxon>Neoteleostei</taxon>
        <taxon>Acanthomorphata</taxon>
        <taxon>Ovalentaria</taxon>
        <taxon>Cichlomorphae</taxon>
        <taxon>Cichliformes</taxon>
        <taxon>Cichlidae</taxon>
        <taxon>African cichlids</taxon>
        <taxon>Pseudocrenilabrinae</taxon>
        <taxon>Oreochromini</taxon>
        <taxon>Oreochromis</taxon>
    </lineage>
</organism>
<dbReference type="InterPro" id="IPR002893">
    <property type="entry name" value="Znf_MYND"/>
</dbReference>
<reference evidence="12" key="3">
    <citation type="submission" date="2025-09" db="UniProtKB">
        <authorList>
            <consortium name="Ensembl"/>
        </authorList>
    </citation>
    <scope>IDENTIFICATION</scope>
</reference>
<dbReference type="InterPro" id="IPR008978">
    <property type="entry name" value="HSP20-like_chaperone"/>
</dbReference>
<comment type="catalytic activity">
    <reaction evidence="1 7">
        <text>Thiol-dependent hydrolysis of ester, thioester, amide, peptide and isopeptide bonds formed by the C-terminal Gly of ubiquitin (a 76-residue protein attached to proteins as an intracellular targeting signal).</text>
        <dbReference type="EC" id="3.4.19.12"/>
    </reaction>
</comment>
<name>A0A669BKT6_ORENI</name>
<dbReference type="GeneTree" id="ENSGT00940000159085"/>
<comment type="similarity">
    <text evidence="7">Belongs to the peptidase C19 family.</text>
</comment>
<dbReference type="Gene3D" id="3.90.70.10">
    <property type="entry name" value="Cysteine proteinases"/>
    <property type="match status" value="2"/>
</dbReference>
<dbReference type="PANTHER" id="PTHR21646:SF74">
    <property type="entry name" value="UBIQUITIN CARBOXYL-TERMINAL HYDROLASE 19"/>
    <property type="match status" value="1"/>
</dbReference>
<evidence type="ECO:0000256" key="3">
    <source>
        <dbReference type="ARBA" id="ARBA00022771"/>
    </source>
</evidence>
<evidence type="ECO:0000256" key="1">
    <source>
        <dbReference type="ARBA" id="ARBA00000707"/>
    </source>
</evidence>
<evidence type="ECO:0000259" key="11">
    <source>
        <dbReference type="PROSITE" id="PS51203"/>
    </source>
</evidence>
<gene>
    <name evidence="12" type="primary">USP19</name>
    <name evidence="12" type="synonym">usp19</name>
</gene>
<evidence type="ECO:0000256" key="4">
    <source>
        <dbReference type="ARBA" id="ARBA00022801"/>
    </source>
</evidence>
<evidence type="ECO:0000313" key="12">
    <source>
        <dbReference type="Ensembl" id="ENSONIP00000035149.1"/>
    </source>
</evidence>
<evidence type="ECO:0000259" key="10">
    <source>
        <dbReference type="PROSITE" id="PS50865"/>
    </source>
</evidence>
<reference evidence="12" key="2">
    <citation type="submission" date="2025-08" db="UniProtKB">
        <authorList>
            <consortium name="Ensembl"/>
        </authorList>
    </citation>
    <scope>IDENTIFICATION</scope>
</reference>
<dbReference type="InterPro" id="IPR001394">
    <property type="entry name" value="Peptidase_C19_UCH"/>
</dbReference>
<evidence type="ECO:0000313" key="13">
    <source>
        <dbReference type="Proteomes" id="UP000005207"/>
    </source>
</evidence>
<dbReference type="Gene3D" id="6.10.140.2220">
    <property type="match status" value="1"/>
</dbReference>
<dbReference type="SUPFAM" id="SSF49764">
    <property type="entry name" value="HSP20-like chaperones"/>
    <property type="match status" value="1"/>
</dbReference>
<dbReference type="PROSITE" id="PS50865">
    <property type="entry name" value="ZF_MYND_2"/>
    <property type="match status" value="1"/>
</dbReference>
<evidence type="ECO:0000256" key="5">
    <source>
        <dbReference type="ARBA" id="ARBA00022833"/>
    </source>
</evidence>
<dbReference type="PANTHER" id="PTHR21646">
    <property type="entry name" value="UBIQUITIN CARBOXYL-TERMINAL HYDROLASE"/>
    <property type="match status" value="1"/>
</dbReference>
<feature type="compositionally biased region" description="Polar residues" evidence="8">
    <location>
        <begin position="921"/>
        <end position="930"/>
    </location>
</feature>
<dbReference type="Pfam" id="PF00443">
    <property type="entry name" value="UCH"/>
    <property type="match status" value="1"/>
</dbReference>
<dbReference type="CDD" id="cd06466">
    <property type="entry name" value="p23_CS_SGT1_like"/>
    <property type="match status" value="1"/>
</dbReference>
<evidence type="ECO:0000256" key="8">
    <source>
        <dbReference type="SAM" id="MobiDB-lite"/>
    </source>
</evidence>
<evidence type="ECO:0000259" key="9">
    <source>
        <dbReference type="PROSITE" id="PS50235"/>
    </source>
</evidence>
<feature type="region of interest" description="Disordered" evidence="8">
    <location>
        <begin position="117"/>
        <end position="172"/>
    </location>
</feature>
<keyword evidence="7" id="KW-0788">Thiol protease</keyword>
<dbReference type="PROSITE" id="PS50235">
    <property type="entry name" value="USP_3"/>
    <property type="match status" value="1"/>
</dbReference>
<dbReference type="InterPro" id="IPR018200">
    <property type="entry name" value="USP_CS"/>
</dbReference>
<dbReference type="GO" id="GO:0004843">
    <property type="term" value="F:cysteine-type deubiquitinase activity"/>
    <property type="evidence" value="ECO:0007669"/>
    <property type="project" value="UniProtKB-UniRule"/>
</dbReference>
<dbReference type="Gene3D" id="2.60.40.790">
    <property type="match status" value="1"/>
</dbReference>